<gene>
    <name evidence="1" type="ORF">GTP90_02950</name>
</gene>
<dbReference type="Proteomes" id="UP000447355">
    <property type="component" value="Unassembled WGS sequence"/>
</dbReference>
<sequence length="249" mass="28307">MAVKRNDSAVCFWQNGPGEIVCARFDDQVRQYWRNVAQPALASADREVEMALAATETDVSAVFEHADRVDQHQVTALGLGIALQSLWERQLRRYLCAYVQGDAAMRKKVEMAKWDQLLPLFEQFRGAPLRAFICFPDLDLLSLVGNVCRHGDGKTADLLWRSHPELWPYSQAHDHPDAAPPVEHMHLSTSLLSRLADSVTKFWEFVSYLHLENLLSKHPSVERRLPTLRALHEVEIAHFNRTCSGIARA</sequence>
<comment type="caution">
    <text evidence="1">The sequence shown here is derived from an EMBL/GenBank/DDBJ whole genome shotgun (WGS) entry which is preliminary data.</text>
</comment>
<name>A0A845GID1_9BURK</name>
<evidence type="ECO:0000313" key="1">
    <source>
        <dbReference type="EMBL" id="MYM92818.1"/>
    </source>
</evidence>
<accession>A0A845GID1</accession>
<protein>
    <submittedName>
        <fullName evidence="1">Uncharacterized protein</fullName>
    </submittedName>
</protein>
<proteinExistence type="predicted"/>
<dbReference type="AlphaFoldDB" id="A0A845GID1"/>
<evidence type="ECO:0000313" key="2">
    <source>
        <dbReference type="Proteomes" id="UP000447355"/>
    </source>
</evidence>
<reference evidence="1" key="1">
    <citation type="submission" date="2019-12" db="EMBL/GenBank/DDBJ databases">
        <title>Novel species isolated from a subtropical stream in China.</title>
        <authorList>
            <person name="Lu H."/>
        </authorList>
    </citation>
    <scope>NUCLEOTIDE SEQUENCE [LARGE SCALE GENOMIC DNA]</scope>
    <source>
        <strain evidence="1">FT81W</strain>
    </source>
</reference>
<organism evidence="1 2">
    <name type="scientific">Duganella vulcania</name>
    <dbReference type="NCBI Taxonomy" id="2692166"/>
    <lineage>
        <taxon>Bacteria</taxon>
        <taxon>Pseudomonadati</taxon>
        <taxon>Pseudomonadota</taxon>
        <taxon>Betaproteobacteria</taxon>
        <taxon>Burkholderiales</taxon>
        <taxon>Oxalobacteraceae</taxon>
        <taxon>Telluria group</taxon>
        <taxon>Duganella</taxon>
    </lineage>
</organism>
<dbReference type="EMBL" id="WWCX01000001">
    <property type="protein sequence ID" value="MYM92818.1"/>
    <property type="molecule type" value="Genomic_DNA"/>
</dbReference>
<dbReference type="RefSeq" id="WP_161082072.1">
    <property type="nucleotide sequence ID" value="NZ_WWCX01000001.1"/>
</dbReference>